<dbReference type="Pfam" id="PF01258">
    <property type="entry name" value="zf-dskA_traR"/>
    <property type="match status" value="1"/>
</dbReference>
<dbReference type="RefSeq" id="WP_006636246.1">
    <property type="nucleotide sequence ID" value="NZ_BORD01000005.1"/>
</dbReference>
<dbReference type="SUPFAM" id="SSF57716">
    <property type="entry name" value="Glucocorticoid receptor-like (DNA-binding domain)"/>
    <property type="match status" value="1"/>
</dbReference>
<evidence type="ECO:0000256" key="3">
    <source>
        <dbReference type="ARBA" id="ARBA00022833"/>
    </source>
</evidence>
<feature type="zinc finger region" description="dksA C4-type" evidence="4">
    <location>
        <begin position="89"/>
        <end position="113"/>
    </location>
</feature>
<dbReference type="EMBL" id="CP021920">
    <property type="protein sequence ID" value="ASB88872.1"/>
    <property type="molecule type" value="Genomic_DNA"/>
</dbReference>
<dbReference type="InterPro" id="IPR000962">
    <property type="entry name" value="Znf_DskA_TraR"/>
</dbReference>
<feature type="compositionally biased region" description="Basic and acidic residues" evidence="5">
    <location>
        <begin position="150"/>
        <end position="162"/>
    </location>
</feature>
<dbReference type="SUPFAM" id="SSF109635">
    <property type="entry name" value="DnaK suppressor protein DksA, alpha-hairpin domain"/>
    <property type="match status" value="1"/>
</dbReference>
<dbReference type="Gene3D" id="1.20.120.910">
    <property type="entry name" value="DksA, coiled-coil domain"/>
    <property type="match status" value="1"/>
</dbReference>
<keyword evidence="1" id="KW-0479">Metal-binding</keyword>
<accession>A0ABN5ADN8</accession>
<evidence type="ECO:0000256" key="2">
    <source>
        <dbReference type="ARBA" id="ARBA00022771"/>
    </source>
</evidence>
<evidence type="ECO:0000259" key="6">
    <source>
        <dbReference type="Pfam" id="PF01258"/>
    </source>
</evidence>
<keyword evidence="8" id="KW-1185">Reference proteome</keyword>
<sequence>MSLTKEQKERLYHRLMDLKKGLSGKRTIDQTMSQETGELSNGVDNHLADHAGVYFERMRELTFRQTDRNLLREVEDALKRMEDGTYGICEKTGKEIPYERLEAVPYARYTLDAQAETDKRDVAGEGDDREFTRQMEDLTNKETMGQKHSVTYERLDQEQDSK</sequence>
<keyword evidence="3" id="KW-0862">Zinc</keyword>
<evidence type="ECO:0000256" key="4">
    <source>
        <dbReference type="PROSITE-ProRule" id="PRU00510"/>
    </source>
</evidence>
<evidence type="ECO:0000313" key="8">
    <source>
        <dbReference type="Proteomes" id="UP000196877"/>
    </source>
</evidence>
<reference evidence="7 8" key="1">
    <citation type="submission" date="2017-06" db="EMBL/GenBank/DDBJ databases">
        <title>Genome sequence of Bacillus sonorensis strain SRCM101395.</title>
        <authorList>
            <person name="Cho S.H."/>
        </authorList>
    </citation>
    <scope>NUCLEOTIDE SEQUENCE [LARGE SCALE GENOMIC DNA]</scope>
    <source>
        <strain evidence="7 8">SRCM101395</strain>
    </source>
</reference>
<dbReference type="InterPro" id="IPR020458">
    <property type="entry name" value="Znf_DskA_TraR_CS"/>
</dbReference>
<evidence type="ECO:0000313" key="7">
    <source>
        <dbReference type="EMBL" id="ASB88872.1"/>
    </source>
</evidence>
<evidence type="ECO:0000256" key="5">
    <source>
        <dbReference type="SAM" id="MobiDB-lite"/>
    </source>
</evidence>
<feature type="region of interest" description="Disordered" evidence="5">
    <location>
        <begin position="117"/>
        <end position="162"/>
    </location>
</feature>
<dbReference type="Proteomes" id="UP000196877">
    <property type="component" value="Chromosome"/>
</dbReference>
<dbReference type="InterPro" id="IPR037187">
    <property type="entry name" value="DnaK_N"/>
</dbReference>
<feature type="compositionally biased region" description="Basic and acidic residues" evidence="5">
    <location>
        <begin position="129"/>
        <end position="140"/>
    </location>
</feature>
<dbReference type="PANTHER" id="PTHR33823">
    <property type="entry name" value="RNA POLYMERASE-BINDING TRANSCRIPTION FACTOR DKSA-RELATED"/>
    <property type="match status" value="1"/>
</dbReference>
<dbReference type="PROSITE" id="PS51128">
    <property type="entry name" value="ZF_DKSA_2"/>
    <property type="match status" value="1"/>
</dbReference>
<gene>
    <name evidence="7" type="ORF">S101395_02364</name>
</gene>
<proteinExistence type="predicted"/>
<name>A0ABN5ADN8_9BACI</name>
<dbReference type="PROSITE" id="PS01102">
    <property type="entry name" value="ZF_DKSA_1"/>
    <property type="match status" value="1"/>
</dbReference>
<evidence type="ECO:0000256" key="1">
    <source>
        <dbReference type="ARBA" id="ARBA00022723"/>
    </source>
</evidence>
<feature type="domain" description="Zinc finger DksA/TraR C4-type" evidence="6">
    <location>
        <begin position="84"/>
        <end position="116"/>
    </location>
</feature>
<dbReference type="GeneID" id="92853689"/>
<organism evidence="7 8">
    <name type="scientific">Bacillus sonorensis</name>
    <dbReference type="NCBI Taxonomy" id="119858"/>
    <lineage>
        <taxon>Bacteria</taxon>
        <taxon>Bacillati</taxon>
        <taxon>Bacillota</taxon>
        <taxon>Bacilli</taxon>
        <taxon>Bacillales</taxon>
        <taxon>Bacillaceae</taxon>
        <taxon>Bacillus</taxon>
    </lineage>
</organism>
<dbReference type="PANTHER" id="PTHR33823:SF4">
    <property type="entry name" value="GENERAL STRESS PROTEIN 16O"/>
    <property type="match status" value="1"/>
</dbReference>
<protein>
    <submittedName>
        <fullName evidence="7">General stress protein 16O</fullName>
    </submittedName>
</protein>
<keyword evidence="2" id="KW-0863">Zinc-finger</keyword>